<dbReference type="Pfam" id="PF01494">
    <property type="entry name" value="FAD_binding_3"/>
    <property type="match status" value="1"/>
</dbReference>
<organism evidence="2 3">
    <name type="scientific">Parafrankia soli</name>
    <dbReference type="NCBI Taxonomy" id="2599596"/>
    <lineage>
        <taxon>Bacteria</taxon>
        <taxon>Bacillati</taxon>
        <taxon>Actinomycetota</taxon>
        <taxon>Actinomycetes</taxon>
        <taxon>Frankiales</taxon>
        <taxon>Frankiaceae</taxon>
        <taxon>Parafrankia</taxon>
    </lineage>
</organism>
<dbReference type="PANTHER" id="PTHR42685:SF22">
    <property type="entry name" value="CONDITIONED MEDIUM FACTOR RECEPTOR 1"/>
    <property type="match status" value="1"/>
</dbReference>
<dbReference type="AlphaFoldDB" id="A0A1S1PPA6"/>
<dbReference type="InterPro" id="IPR011777">
    <property type="entry name" value="Geranylgeranyl_Rdtase_fam"/>
</dbReference>
<reference evidence="3" key="1">
    <citation type="submission" date="2016-07" db="EMBL/GenBank/DDBJ databases">
        <title>Frankia sp. NRRL B-16219 Genome sequencing.</title>
        <authorList>
            <person name="Ghodhbane-Gtari F."/>
            <person name="Swanson E."/>
            <person name="Gueddou A."/>
            <person name="Louati M."/>
            <person name="Nouioui I."/>
            <person name="Hezbri K."/>
            <person name="Abebe-Akele F."/>
            <person name="Simpson S."/>
            <person name="Morris K."/>
            <person name="Thomas K."/>
            <person name="Gtari M."/>
            <person name="Tisa L.S."/>
        </authorList>
    </citation>
    <scope>NUCLEOTIDE SEQUENCE [LARGE SCALE GENOMIC DNA]</scope>
    <source>
        <strain evidence="3">NRRL B-16219</strain>
    </source>
</reference>
<feature type="domain" description="FAD-binding" evidence="1">
    <location>
        <begin position="2"/>
        <end position="284"/>
    </location>
</feature>
<dbReference type="GO" id="GO:0016628">
    <property type="term" value="F:oxidoreductase activity, acting on the CH-CH group of donors, NAD or NADP as acceptor"/>
    <property type="evidence" value="ECO:0007669"/>
    <property type="project" value="InterPro"/>
</dbReference>
<keyword evidence="3" id="KW-1185">Reference proteome</keyword>
<dbReference type="InterPro" id="IPR036188">
    <property type="entry name" value="FAD/NAD-bd_sf"/>
</dbReference>
<dbReference type="Proteomes" id="UP000179769">
    <property type="component" value="Unassembled WGS sequence"/>
</dbReference>
<sequence>MVGGGPAGSAAALRALQLRPDARVVIVDAADFPRDKTCGDGIAPHGVDVLRALGITDATSGYRPVDRMRLRTPGGAEVATPSERATHVIPREVFDARLVAAARARGAEFLRRRVRSLEVTAGGGGEPVVTVDGGVLRARVVVGADGANSTVRRALGIAPNPPEGLAIAVRAYADAPKDDRPPEQLIEMTDEGWPAYAWSFPIGDGRANIGYGMLRSRLRAAGTTPKAVLHGTLARLLPDTPAYEGTLRAHHLPLSTHRPRLPDGPVLLAGDAASLINPLTGEGIYYALLSGSLAGQAAITDPGPAAGRAYRRALDGELGRHLRHTSLLAGLAGRHRPLMDAAVRSASRRTELYDSLVEIGLGKGTIPAGSLARLGLRRVFTAAR</sequence>
<dbReference type="InterPro" id="IPR050407">
    <property type="entry name" value="Geranylgeranyl_reductase"/>
</dbReference>
<protein>
    <submittedName>
        <fullName evidence="2">Geranylgeranyl reductase</fullName>
    </submittedName>
</protein>
<dbReference type="Gene3D" id="3.50.50.60">
    <property type="entry name" value="FAD/NAD(P)-binding domain"/>
    <property type="match status" value="1"/>
</dbReference>
<dbReference type="OrthoDB" id="9795712at2"/>
<dbReference type="EMBL" id="MAXA01000246">
    <property type="protein sequence ID" value="OHV22562.1"/>
    <property type="molecule type" value="Genomic_DNA"/>
</dbReference>
<evidence type="ECO:0000313" key="2">
    <source>
        <dbReference type="EMBL" id="OHV22562.1"/>
    </source>
</evidence>
<evidence type="ECO:0000259" key="1">
    <source>
        <dbReference type="Pfam" id="PF01494"/>
    </source>
</evidence>
<dbReference type="InterPro" id="IPR002938">
    <property type="entry name" value="FAD-bd"/>
</dbReference>
<name>A0A1S1PPA6_9ACTN</name>
<accession>A0A1S1PPA6</accession>
<dbReference type="PANTHER" id="PTHR42685">
    <property type="entry name" value="GERANYLGERANYL DIPHOSPHATE REDUCTASE"/>
    <property type="match status" value="1"/>
</dbReference>
<dbReference type="PRINTS" id="PR00420">
    <property type="entry name" value="RNGMNOXGNASE"/>
</dbReference>
<dbReference type="NCBIfam" id="TIGR02032">
    <property type="entry name" value="GG-red-SF"/>
    <property type="match status" value="1"/>
</dbReference>
<proteinExistence type="predicted"/>
<evidence type="ECO:0000313" key="3">
    <source>
        <dbReference type="Proteomes" id="UP000179769"/>
    </source>
</evidence>
<comment type="caution">
    <text evidence="2">The sequence shown here is derived from an EMBL/GenBank/DDBJ whole genome shotgun (WGS) entry which is preliminary data.</text>
</comment>
<gene>
    <name evidence="2" type="ORF">BBK14_06610</name>
</gene>
<dbReference type="GO" id="GO:0071949">
    <property type="term" value="F:FAD binding"/>
    <property type="evidence" value="ECO:0007669"/>
    <property type="project" value="InterPro"/>
</dbReference>
<dbReference type="SUPFAM" id="SSF51905">
    <property type="entry name" value="FAD/NAD(P)-binding domain"/>
    <property type="match status" value="1"/>
</dbReference>